<evidence type="ECO:0000313" key="2">
    <source>
        <dbReference type="EMBL" id="GBG60175.1"/>
    </source>
</evidence>
<reference evidence="2 3" key="1">
    <citation type="journal article" date="2018" name="Cell">
        <title>The Chara Genome: Secondary Complexity and Implications for Plant Terrestrialization.</title>
        <authorList>
            <person name="Nishiyama T."/>
            <person name="Sakayama H."/>
            <person name="Vries J.D."/>
            <person name="Buschmann H."/>
            <person name="Saint-Marcoux D."/>
            <person name="Ullrich K.K."/>
            <person name="Haas F.B."/>
            <person name="Vanderstraeten L."/>
            <person name="Becker D."/>
            <person name="Lang D."/>
            <person name="Vosolsobe S."/>
            <person name="Rombauts S."/>
            <person name="Wilhelmsson P.K.I."/>
            <person name="Janitza P."/>
            <person name="Kern R."/>
            <person name="Heyl A."/>
            <person name="Rumpler F."/>
            <person name="Villalobos L.I.A.C."/>
            <person name="Clay J.M."/>
            <person name="Skokan R."/>
            <person name="Toyoda A."/>
            <person name="Suzuki Y."/>
            <person name="Kagoshima H."/>
            <person name="Schijlen E."/>
            <person name="Tajeshwar N."/>
            <person name="Catarino B."/>
            <person name="Hetherington A.J."/>
            <person name="Saltykova A."/>
            <person name="Bonnot C."/>
            <person name="Breuninger H."/>
            <person name="Symeonidi A."/>
            <person name="Radhakrishnan G.V."/>
            <person name="Van Nieuwerburgh F."/>
            <person name="Deforce D."/>
            <person name="Chang C."/>
            <person name="Karol K.G."/>
            <person name="Hedrich R."/>
            <person name="Ulvskov P."/>
            <person name="Glockner G."/>
            <person name="Delwiche C.F."/>
            <person name="Petrasek J."/>
            <person name="Van de Peer Y."/>
            <person name="Friml J."/>
            <person name="Beilby M."/>
            <person name="Dolan L."/>
            <person name="Kohara Y."/>
            <person name="Sugano S."/>
            <person name="Fujiyama A."/>
            <person name="Delaux P.-M."/>
            <person name="Quint M."/>
            <person name="TheiBen G."/>
            <person name="Hagemann M."/>
            <person name="Harholt J."/>
            <person name="Dunand C."/>
            <person name="Zachgo S."/>
            <person name="Langdale J."/>
            <person name="Maumus F."/>
            <person name="Straeten D.V.D."/>
            <person name="Gould S.B."/>
            <person name="Rensing S.A."/>
        </authorList>
    </citation>
    <scope>NUCLEOTIDE SEQUENCE [LARGE SCALE GENOMIC DNA]</scope>
    <source>
        <strain evidence="2 3">S276</strain>
    </source>
</reference>
<comment type="caution">
    <text evidence="2">The sequence shown here is derived from an EMBL/GenBank/DDBJ whole genome shotgun (WGS) entry which is preliminary data.</text>
</comment>
<keyword evidence="3" id="KW-1185">Reference proteome</keyword>
<organism evidence="2 3">
    <name type="scientific">Chara braunii</name>
    <name type="common">Braun's stonewort</name>
    <dbReference type="NCBI Taxonomy" id="69332"/>
    <lineage>
        <taxon>Eukaryota</taxon>
        <taxon>Viridiplantae</taxon>
        <taxon>Streptophyta</taxon>
        <taxon>Charophyceae</taxon>
        <taxon>Charales</taxon>
        <taxon>Characeae</taxon>
        <taxon>Chara</taxon>
    </lineage>
</organism>
<feature type="region of interest" description="Disordered" evidence="1">
    <location>
        <begin position="345"/>
        <end position="427"/>
    </location>
</feature>
<gene>
    <name evidence="2" type="ORF">CBR_g3419</name>
</gene>
<feature type="compositionally biased region" description="Pro residues" evidence="1">
    <location>
        <begin position="1"/>
        <end position="11"/>
    </location>
</feature>
<dbReference type="Proteomes" id="UP000265515">
    <property type="component" value="Unassembled WGS sequence"/>
</dbReference>
<evidence type="ECO:0008006" key="4">
    <source>
        <dbReference type="Google" id="ProtNLM"/>
    </source>
</evidence>
<name>A0A388JQV6_CHABU</name>
<evidence type="ECO:0000256" key="1">
    <source>
        <dbReference type="SAM" id="MobiDB-lite"/>
    </source>
</evidence>
<dbReference type="Gramene" id="GBG60175">
    <property type="protein sequence ID" value="GBG60175"/>
    <property type="gene ID" value="CBR_g3419"/>
</dbReference>
<dbReference type="AlphaFoldDB" id="A0A388JQV6"/>
<proteinExistence type="predicted"/>
<accession>A0A388JQV6</accession>
<feature type="compositionally biased region" description="Low complexity" evidence="1">
    <location>
        <begin position="357"/>
        <end position="368"/>
    </location>
</feature>
<sequence>MARGPRSPPAAPVETEEDNERLRELPRRCYEDGIMTASIDPGVMSGEGREVRFKVNRRIDQVKISWLKEHTVTIIFRDGARFLSRKVKEDIVRAFEDERSADGTLNPATFSRGRVKVESPNVVSYVAKNAAIANWMVLKGRDEITIGSTRYAFEFKPWLTKAQLKAQRQEEDDSVFWVIAIQVPLDAFFYLEVQIARAIGPVIRVHPAEQDRLKPVLINIKFEIDPVARPNMRDKIWVDTCEGDSLEVKLASAETPRCRRCRAFFHTEVECRRNRQQGLYAYPRGSFSLAGDPAMNMGVHPWMLHLQQQWASGFAPYNASSMQSGLQQAGATSAAMRNGTSSFRLEDHQQSSHQRMGRPPTGTTTGGRQAVGTPEISTPRSKTIGLGKQRRLEGSPLTSSVRNGEWVSPPGSENSQNTVTGTRGTKTTRRRTLVALQKGQLQGLEVRILPLLCTYARKNLWMVSFMDPEGTQALVNIASPKQPMPSAILSLIRTANRNKFQIRWVGDELMVRLILDHPDQS</sequence>
<protein>
    <recommendedName>
        <fullName evidence="4">DUF4283 domain-containing protein</fullName>
    </recommendedName>
</protein>
<feature type="region of interest" description="Disordered" evidence="1">
    <location>
        <begin position="1"/>
        <end position="22"/>
    </location>
</feature>
<evidence type="ECO:0000313" key="3">
    <source>
        <dbReference type="Proteomes" id="UP000265515"/>
    </source>
</evidence>
<dbReference type="EMBL" id="BFEA01000009">
    <property type="protein sequence ID" value="GBG60175.1"/>
    <property type="molecule type" value="Genomic_DNA"/>
</dbReference>